<comment type="caution">
    <text evidence="1">The sequence shown here is derived from an EMBL/GenBank/DDBJ whole genome shotgun (WGS) entry which is preliminary data.</text>
</comment>
<protein>
    <submittedName>
        <fullName evidence="1">Uncharacterized protein</fullName>
    </submittedName>
</protein>
<sequence length="67" mass="7813">MVLEAAIPYRGRLYSREEGFQQLLGRCGRITVVSEEYFPGCYMRRNRYIWACSALSIKKSNFIDDSP</sequence>
<organism evidence="1 2">
    <name type="scientific">Faecalibacterium prausnitzii</name>
    <dbReference type="NCBI Taxonomy" id="853"/>
    <lineage>
        <taxon>Bacteria</taxon>
        <taxon>Bacillati</taxon>
        <taxon>Bacillota</taxon>
        <taxon>Clostridia</taxon>
        <taxon>Eubacteriales</taxon>
        <taxon>Oscillospiraceae</taxon>
        <taxon>Faecalibacterium</taxon>
    </lineage>
</organism>
<proteinExistence type="predicted"/>
<gene>
    <name evidence="1" type="ORF">DW905_14400</name>
</gene>
<name>A0A3E2UZN1_9FIRM</name>
<dbReference type="RefSeq" id="WP_117536124.1">
    <property type="nucleotide sequence ID" value="NZ_QVEZ01000018.1"/>
</dbReference>
<accession>A0A3E2UZN1</accession>
<dbReference type="Proteomes" id="UP000261079">
    <property type="component" value="Unassembled WGS sequence"/>
</dbReference>
<evidence type="ECO:0000313" key="1">
    <source>
        <dbReference type="EMBL" id="RGC03296.1"/>
    </source>
</evidence>
<reference evidence="1 2" key="1">
    <citation type="submission" date="2018-08" db="EMBL/GenBank/DDBJ databases">
        <title>A genome reference for cultivated species of the human gut microbiota.</title>
        <authorList>
            <person name="Zou Y."/>
            <person name="Xue W."/>
            <person name="Luo G."/>
        </authorList>
    </citation>
    <scope>NUCLEOTIDE SEQUENCE [LARGE SCALE GENOMIC DNA]</scope>
    <source>
        <strain evidence="1 2">AM42-11AC</strain>
    </source>
</reference>
<evidence type="ECO:0000313" key="2">
    <source>
        <dbReference type="Proteomes" id="UP000261079"/>
    </source>
</evidence>
<dbReference type="EMBL" id="QVEZ01000018">
    <property type="protein sequence ID" value="RGC03296.1"/>
    <property type="molecule type" value="Genomic_DNA"/>
</dbReference>
<dbReference type="AlphaFoldDB" id="A0A3E2UZN1"/>